<accession>A0A8J4PPM2</accession>
<dbReference type="Proteomes" id="UP000695562">
    <property type="component" value="Unassembled WGS sequence"/>
</dbReference>
<protein>
    <submittedName>
        <fullName evidence="2">Uncharacterized protein</fullName>
    </submittedName>
</protein>
<feature type="region of interest" description="Disordered" evidence="1">
    <location>
        <begin position="136"/>
        <end position="161"/>
    </location>
</feature>
<proteinExistence type="predicted"/>
<dbReference type="EMBL" id="AJWJ01000364">
    <property type="protein sequence ID" value="KAF2071538.1"/>
    <property type="molecule type" value="Genomic_DNA"/>
</dbReference>
<dbReference type="OrthoDB" id="18049at2759"/>
<name>A0A8J4PPM2_9MYCE</name>
<reference evidence="2" key="1">
    <citation type="submission" date="2020-01" db="EMBL/GenBank/DDBJ databases">
        <title>Development of genomics and gene disruption for Polysphondylium violaceum indicates a role for the polyketide synthase stlB in stalk morphogenesis.</title>
        <authorList>
            <person name="Narita B."/>
            <person name="Kawabe Y."/>
            <person name="Kin K."/>
            <person name="Saito T."/>
            <person name="Gibbs R."/>
            <person name="Kuspa A."/>
            <person name="Muzny D."/>
            <person name="Queller D."/>
            <person name="Richards S."/>
            <person name="Strassman J."/>
            <person name="Sucgang R."/>
            <person name="Worley K."/>
            <person name="Schaap P."/>
        </authorList>
    </citation>
    <scope>NUCLEOTIDE SEQUENCE</scope>
    <source>
        <strain evidence="2">QSvi11</strain>
    </source>
</reference>
<evidence type="ECO:0000256" key="1">
    <source>
        <dbReference type="SAM" id="MobiDB-lite"/>
    </source>
</evidence>
<gene>
    <name evidence="2" type="ORF">CYY_007137</name>
</gene>
<comment type="caution">
    <text evidence="2">The sequence shown here is derived from an EMBL/GenBank/DDBJ whole genome shotgun (WGS) entry which is preliminary data.</text>
</comment>
<sequence>MSGNDKTGNIIKQSIPVDDTQFKPIYLQMPEPKDDFDRVKLSLITEFPSCFQIINSAVDCDRAQHSKIPGKPGSSKKCEKLRAHLNFCILSTFCPMESSALVHCMGGKIPFDSETPLRCSSDFQNFDNCLQKKATDFEANPNPPPPKAKVMYVDENTTLPK</sequence>
<evidence type="ECO:0000313" key="3">
    <source>
        <dbReference type="Proteomes" id="UP000695562"/>
    </source>
</evidence>
<evidence type="ECO:0000313" key="2">
    <source>
        <dbReference type="EMBL" id="KAF2071538.1"/>
    </source>
</evidence>
<dbReference type="AlphaFoldDB" id="A0A8J4PPM2"/>
<keyword evidence="3" id="KW-1185">Reference proteome</keyword>
<organism evidence="2 3">
    <name type="scientific">Polysphondylium violaceum</name>
    <dbReference type="NCBI Taxonomy" id="133409"/>
    <lineage>
        <taxon>Eukaryota</taxon>
        <taxon>Amoebozoa</taxon>
        <taxon>Evosea</taxon>
        <taxon>Eumycetozoa</taxon>
        <taxon>Dictyostelia</taxon>
        <taxon>Dictyosteliales</taxon>
        <taxon>Dictyosteliaceae</taxon>
        <taxon>Polysphondylium</taxon>
    </lineage>
</organism>